<dbReference type="PROSITE" id="PS51257">
    <property type="entry name" value="PROKAR_LIPOPROTEIN"/>
    <property type="match status" value="1"/>
</dbReference>
<dbReference type="EMBL" id="JJMJ01000010">
    <property type="protein sequence ID" value="PPS23197.1"/>
    <property type="molecule type" value="Genomic_DNA"/>
</dbReference>
<name>A0ABX5BA20_9SPIR</name>
<evidence type="ECO:0000313" key="13">
    <source>
        <dbReference type="Proteomes" id="UP000238924"/>
    </source>
</evidence>
<organism evidence="12 13">
    <name type="scientific">Brachyspira murdochii</name>
    <dbReference type="NCBI Taxonomy" id="84378"/>
    <lineage>
        <taxon>Bacteria</taxon>
        <taxon>Pseudomonadati</taxon>
        <taxon>Spirochaetota</taxon>
        <taxon>Spirochaetia</taxon>
        <taxon>Brachyspirales</taxon>
        <taxon>Brachyspiraceae</taxon>
        <taxon>Brachyspira</taxon>
    </lineage>
</organism>
<dbReference type="SUPFAM" id="SSF53822">
    <property type="entry name" value="Periplasmic binding protein-like I"/>
    <property type="match status" value="1"/>
</dbReference>
<dbReference type="CDD" id="cd01539">
    <property type="entry name" value="PBP1_GGBP"/>
    <property type="match status" value="1"/>
</dbReference>
<dbReference type="PANTHER" id="PTHR30036:SF2">
    <property type="entry name" value="D-GALACTOSE_METHYL-GALACTOSIDE BINDING PERIPLASMIC PROTEIN MGLB"/>
    <property type="match status" value="1"/>
</dbReference>
<evidence type="ECO:0000256" key="9">
    <source>
        <dbReference type="ARBA" id="ARBA00034323"/>
    </source>
</evidence>
<dbReference type="InterPro" id="IPR028082">
    <property type="entry name" value="Peripla_BP_I"/>
</dbReference>
<evidence type="ECO:0000256" key="2">
    <source>
        <dbReference type="ARBA" id="ARBA00007639"/>
    </source>
</evidence>
<accession>A0ABX5BA20</accession>
<keyword evidence="3" id="KW-0813">Transport</keyword>
<comment type="similarity">
    <text evidence="2">Belongs to the bacterial solute-binding protein 2 family.</text>
</comment>
<dbReference type="Proteomes" id="UP000238924">
    <property type="component" value="Unassembled WGS sequence"/>
</dbReference>
<evidence type="ECO:0000313" key="12">
    <source>
        <dbReference type="EMBL" id="PPS23197.1"/>
    </source>
</evidence>
<dbReference type="Pfam" id="PF13407">
    <property type="entry name" value="Peripla_BP_4"/>
    <property type="match status" value="1"/>
</dbReference>
<evidence type="ECO:0000256" key="4">
    <source>
        <dbReference type="ARBA" id="ARBA00022597"/>
    </source>
</evidence>
<comment type="subcellular location">
    <subcellularLocation>
        <location evidence="1">Cell envelope</location>
    </subcellularLocation>
</comment>
<comment type="subunit">
    <text evidence="9">The ABC transporter complex is composed of one ATP-binding protein (MglA), two transmembrane proteins (MglC) and a solute-binding protein (MglB).</text>
</comment>
<dbReference type="InterPro" id="IPR025997">
    <property type="entry name" value="SBP_2_dom"/>
</dbReference>
<proteinExistence type="inferred from homology"/>
<keyword evidence="4" id="KW-0762">Sugar transport</keyword>
<keyword evidence="13" id="KW-1185">Reference proteome</keyword>
<dbReference type="RefSeq" id="WP_104617780.1">
    <property type="nucleotide sequence ID" value="NZ_JJMJ01000010.1"/>
</dbReference>
<evidence type="ECO:0000259" key="11">
    <source>
        <dbReference type="Pfam" id="PF13407"/>
    </source>
</evidence>
<keyword evidence="6" id="KW-0732">Signal</keyword>
<gene>
    <name evidence="12" type="ORF">DJ52_00460</name>
</gene>
<evidence type="ECO:0000256" key="10">
    <source>
        <dbReference type="ARBA" id="ARBA00034344"/>
    </source>
</evidence>
<reference evidence="12 13" key="1">
    <citation type="submission" date="2014-04" db="EMBL/GenBank/DDBJ databases">
        <title>Whole genome sequence of 'Brachyspira hampsonii' D13-03603F2.</title>
        <authorList>
            <person name="Patterson A.H."/>
            <person name="Chaban B."/>
            <person name="Fernando C."/>
            <person name="Harding J.C."/>
            <person name="Hill J.E."/>
        </authorList>
    </citation>
    <scope>NUCLEOTIDE SEQUENCE [LARGE SCALE GENOMIC DNA]</scope>
    <source>
        <strain evidence="12 13">D13-03603F2</strain>
    </source>
</reference>
<evidence type="ECO:0000256" key="7">
    <source>
        <dbReference type="ARBA" id="ARBA00022764"/>
    </source>
</evidence>
<evidence type="ECO:0000256" key="5">
    <source>
        <dbReference type="ARBA" id="ARBA00022723"/>
    </source>
</evidence>
<protein>
    <recommendedName>
        <fullName evidence="10">D-galactose/methyl-galactoside binding periplasmic protein MglB</fullName>
    </recommendedName>
</protein>
<sequence length="344" mass="38488">MEKRVLLLLIILASFIVISCSDKKTNNNFIGITIYRTDDPFANSLKNNIEKFISGRAKYIVNDSQNNQTTQNSQIDNYISKGAKVLVVNLVDTQAAQDIVNKAKNSDTPIILFNKSPDPSVMNSYDKVWYVGTLSEEAVNIQGKIIADSWKANPSWDKNGDGKIQCVILEGEPGHADTKIRTENLISFIENSSIELEILDKKTAMWNRDRAKNIVDFWMSNHNDNEDSDTKIEYIFSNNDEMALGALKSVQGFGYNKGESNKFIPIVGIDAINETIKEIENGNIVGTVLNDSLTQAKAISDLAVNLFKNETLNPILGTIWTLDNTKSVRVHYKPITIEFSDEIN</sequence>
<dbReference type="Gene3D" id="3.40.50.2300">
    <property type="match status" value="2"/>
</dbReference>
<dbReference type="InterPro" id="IPR050555">
    <property type="entry name" value="Bact_Solute-Bind_Prot2"/>
</dbReference>
<evidence type="ECO:0000256" key="3">
    <source>
        <dbReference type="ARBA" id="ARBA00022448"/>
    </source>
</evidence>
<keyword evidence="7" id="KW-0574">Periplasm</keyword>
<feature type="domain" description="Periplasmic binding protein" evidence="11">
    <location>
        <begin position="30"/>
        <end position="310"/>
    </location>
</feature>
<dbReference type="PANTHER" id="PTHR30036">
    <property type="entry name" value="D-XYLOSE-BINDING PERIPLASMIC PROTEIN"/>
    <property type="match status" value="1"/>
</dbReference>
<evidence type="ECO:0000256" key="6">
    <source>
        <dbReference type="ARBA" id="ARBA00022729"/>
    </source>
</evidence>
<comment type="caution">
    <text evidence="12">The sequence shown here is derived from an EMBL/GenBank/DDBJ whole genome shotgun (WGS) entry which is preliminary data.</text>
</comment>
<keyword evidence="5" id="KW-0479">Metal-binding</keyword>
<evidence type="ECO:0000256" key="1">
    <source>
        <dbReference type="ARBA" id="ARBA00004196"/>
    </source>
</evidence>
<dbReference type="InterPro" id="IPR044085">
    <property type="entry name" value="MglB-like_PBP1"/>
</dbReference>
<keyword evidence="8" id="KW-0106">Calcium</keyword>
<evidence type="ECO:0000256" key="8">
    <source>
        <dbReference type="ARBA" id="ARBA00022837"/>
    </source>
</evidence>